<sequence length="69" mass="7695">MTDEPRRLGDKIVRAHEQAYEQGKADVARALLRALELELSSFGSAPEQREADAEIQAAFQRQQELDSPG</sequence>
<keyword evidence="2" id="KW-1185">Reference proteome</keyword>
<gene>
    <name evidence="1" type="ORF">SAMN05216241_1143</name>
</gene>
<reference evidence="1 2" key="1">
    <citation type="submission" date="2016-10" db="EMBL/GenBank/DDBJ databases">
        <authorList>
            <person name="de Groot N.N."/>
        </authorList>
    </citation>
    <scope>NUCLEOTIDE SEQUENCE [LARGE SCALE GENOMIC DNA]</scope>
    <source>
        <strain evidence="1 2">DSM 25584</strain>
    </source>
</reference>
<dbReference type="RefSeq" id="WP_090021731.1">
    <property type="nucleotide sequence ID" value="NZ_FNCE01000014.1"/>
</dbReference>
<name>A0A1G7UEN0_9PROT</name>
<protein>
    <submittedName>
        <fullName evidence="1">Uncharacterized protein</fullName>
    </submittedName>
</protein>
<dbReference type="OrthoDB" id="7361720at2"/>
<evidence type="ECO:0000313" key="2">
    <source>
        <dbReference type="Proteomes" id="UP000199415"/>
    </source>
</evidence>
<dbReference type="EMBL" id="FNCE01000014">
    <property type="protein sequence ID" value="SDG45768.1"/>
    <property type="molecule type" value="Genomic_DNA"/>
</dbReference>
<evidence type="ECO:0000313" key="1">
    <source>
        <dbReference type="EMBL" id="SDG45768.1"/>
    </source>
</evidence>
<proteinExistence type="predicted"/>
<accession>A0A1G7UEN0</accession>
<dbReference type="Proteomes" id="UP000199415">
    <property type="component" value="Unassembled WGS sequence"/>
</dbReference>
<dbReference type="STRING" id="1082479.SAMN05216241_1143"/>
<organism evidence="1 2">
    <name type="scientific">Limimonas halophila</name>
    <dbReference type="NCBI Taxonomy" id="1082479"/>
    <lineage>
        <taxon>Bacteria</taxon>
        <taxon>Pseudomonadati</taxon>
        <taxon>Pseudomonadota</taxon>
        <taxon>Alphaproteobacteria</taxon>
        <taxon>Rhodospirillales</taxon>
        <taxon>Rhodovibrionaceae</taxon>
        <taxon>Limimonas</taxon>
    </lineage>
</organism>
<dbReference type="AlphaFoldDB" id="A0A1G7UEN0"/>